<keyword evidence="2" id="KW-0812">Transmembrane</keyword>
<keyword evidence="3" id="KW-0732">Signal</keyword>
<sequence>MTPARSKLVVLAVLLCMGAAHGSCDGQPTLPAAAARSRRSLLASPPSAAPAPAPSPAAAAPELVSNASQAEAIIETLVYQKCSVMHHALLSGPELVSAAANLQPDAFACCQSCLQHPDNCTAWVYCPLQGGCHAPTTNATLTAVAGDSLLQLWEPYQGCRLLSPQAFALQSNSPQIIARGIEVPHVAGIPVVVNLPVLPNYSVRPGTDVARGLGYSCDDSVLLSTCMRRGTAEELAAACTDDPLCAAFVFLPNGLDSMSSPLGIFKGGHTVHSLPLGAIKPNPNTALYIKSSVEVTTLPWGGGSAAAVQCDYADAGYQGSRSCSCKAHTLWIVLPTLLAAALVMVAAVAGYATIAIRQQAREREAAAAAAAAAGSSRQSGKGSPPPSSSQAAALQAVVPGPPVALPACLTLHLLKPSPPGSANSDRSAASGASGGSSRTSCGTSAGVACPQCGATLGLAAAAPVCVPAAPSSQQRRQHKQRQQHEQQQQQEPPLQRPQQQQQQAPPLQRPQQQQQQHSNTNTPLSLPPE</sequence>
<feature type="region of interest" description="Disordered" evidence="1">
    <location>
        <begin position="41"/>
        <end position="60"/>
    </location>
</feature>
<feature type="compositionally biased region" description="Low complexity" evidence="1">
    <location>
        <begin position="420"/>
        <end position="444"/>
    </location>
</feature>
<name>A0A9D4TPC5_CHLVU</name>
<feature type="region of interest" description="Disordered" evidence="1">
    <location>
        <begin position="417"/>
        <end position="444"/>
    </location>
</feature>
<dbReference type="OrthoDB" id="10457966at2759"/>
<organism evidence="5 6">
    <name type="scientific">Chlorella vulgaris</name>
    <name type="common">Green alga</name>
    <dbReference type="NCBI Taxonomy" id="3077"/>
    <lineage>
        <taxon>Eukaryota</taxon>
        <taxon>Viridiplantae</taxon>
        <taxon>Chlorophyta</taxon>
        <taxon>core chlorophytes</taxon>
        <taxon>Trebouxiophyceae</taxon>
        <taxon>Chlorellales</taxon>
        <taxon>Chlorellaceae</taxon>
        <taxon>Chlorella clade</taxon>
        <taxon>Chlorella</taxon>
    </lineage>
</organism>
<dbReference type="Pfam" id="PF14295">
    <property type="entry name" value="PAN_4"/>
    <property type="match status" value="2"/>
</dbReference>
<evidence type="ECO:0000256" key="3">
    <source>
        <dbReference type="SAM" id="SignalP"/>
    </source>
</evidence>
<proteinExistence type="predicted"/>
<feature type="region of interest" description="Disordered" evidence="1">
    <location>
        <begin position="371"/>
        <end position="394"/>
    </location>
</feature>
<feature type="domain" description="Apple" evidence="4">
    <location>
        <begin position="229"/>
        <end position="257"/>
    </location>
</feature>
<feature type="transmembrane region" description="Helical" evidence="2">
    <location>
        <begin position="330"/>
        <end position="354"/>
    </location>
</feature>
<reference evidence="5" key="2">
    <citation type="submission" date="2020-11" db="EMBL/GenBank/DDBJ databases">
        <authorList>
            <person name="Cecchin M."/>
            <person name="Marcolungo L."/>
            <person name="Rossato M."/>
            <person name="Girolomoni L."/>
            <person name="Cosentino E."/>
            <person name="Cuine S."/>
            <person name="Li-Beisson Y."/>
            <person name="Delledonne M."/>
            <person name="Ballottari M."/>
        </authorList>
    </citation>
    <scope>NUCLEOTIDE SEQUENCE</scope>
    <source>
        <strain evidence="5">211/11P</strain>
        <tissue evidence="5">Whole cell</tissue>
    </source>
</reference>
<evidence type="ECO:0000256" key="1">
    <source>
        <dbReference type="SAM" id="MobiDB-lite"/>
    </source>
</evidence>
<keyword evidence="2" id="KW-0472">Membrane</keyword>
<comment type="caution">
    <text evidence="5">The sequence shown here is derived from an EMBL/GenBank/DDBJ whole genome shotgun (WGS) entry which is preliminary data.</text>
</comment>
<dbReference type="AlphaFoldDB" id="A0A9D4TPC5"/>
<protein>
    <recommendedName>
        <fullName evidence="4">Apple domain-containing protein</fullName>
    </recommendedName>
</protein>
<gene>
    <name evidence="5" type="ORF">D9Q98_009191</name>
</gene>
<accession>A0A9D4TPC5</accession>
<reference evidence="5" key="1">
    <citation type="journal article" date="2019" name="Plant J.">
        <title>Chlorella vulgaris genome assembly and annotation reveals the molecular basis for metabolic acclimation to high light conditions.</title>
        <authorList>
            <person name="Cecchin M."/>
            <person name="Marcolungo L."/>
            <person name="Rossato M."/>
            <person name="Girolomoni L."/>
            <person name="Cosentino E."/>
            <person name="Cuine S."/>
            <person name="Li-Beisson Y."/>
            <person name="Delledonne M."/>
            <person name="Ballottari M."/>
        </authorList>
    </citation>
    <scope>NUCLEOTIDE SEQUENCE</scope>
    <source>
        <strain evidence="5">211/11P</strain>
    </source>
</reference>
<feature type="compositionally biased region" description="Polar residues" evidence="1">
    <location>
        <begin position="517"/>
        <end position="529"/>
    </location>
</feature>
<keyword evidence="2" id="KW-1133">Transmembrane helix</keyword>
<evidence type="ECO:0000259" key="4">
    <source>
        <dbReference type="Pfam" id="PF14295"/>
    </source>
</evidence>
<dbReference type="InterPro" id="IPR003609">
    <property type="entry name" value="Pan_app"/>
</dbReference>
<keyword evidence="6" id="KW-1185">Reference proteome</keyword>
<feature type="compositionally biased region" description="Low complexity" evidence="1">
    <location>
        <begin position="485"/>
        <end position="516"/>
    </location>
</feature>
<dbReference type="EMBL" id="SIDB01000007">
    <property type="protein sequence ID" value="KAI3430779.1"/>
    <property type="molecule type" value="Genomic_DNA"/>
</dbReference>
<feature type="chain" id="PRO_5039260213" description="Apple domain-containing protein" evidence="3">
    <location>
        <begin position="23"/>
        <end position="529"/>
    </location>
</feature>
<feature type="region of interest" description="Disordered" evidence="1">
    <location>
        <begin position="469"/>
        <end position="529"/>
    </location>
</feature>
<evidence type="ECO:0000313" key="5">
    <source>
        <dbReference type="EMBL" id="KAI3430779.1"/>
    </source>
</evidence>
<feature type="domain" description="Apple" evidence="4">
    <location>
        <begin position="103"/>
        <end position="127"/>
    </location>
</feature>
<dbReference type="Proteomes" id="UP001055712">
    <property type="component" value="Unassembled WGS sequence"/>
</dbReference>
<feature type="signal peptide" evidence="3">
    <location>
        <begin position="1"/>
        <end position="22"/>
    </location>
</feature>
<evidence type="ECO:0000256" key="2">
    <source>
        <dbReference type="SAM" id="Phobius"/>
    </source>
</evidence>
<evidence type="ECO:0000313" key="6">
    <source>
        <dbReference type="Proteomes" id="UP001055712"/>
    </source>
</evidence>